<name>A0A9P5Y382_9AGAR</name>
<keyword evidence="2" id="KW-1185">Reference proteome</keyword>
<dbReference type="Proteomes" id="UP000807353">
    <property type="component" value="Unassembled WGS sequence"/>
</dbReference>
<organism evidence="1 2">
    <name type="scientific">Collybia nuda</name>
    <dbReference type="NCBI Taxonomy" id="64659"/>
    <lineage>
        <taxon>Eukaryota</taxon>
        <taxon>Fungi</taxon>
        <taxon>Dikarya</taxon>
        <taxon>Basidiomycota</taxon>
        <taxon>Agaricomycotina</taxon>
        <taxon>Agaricomycetes</taxon>
        <taxon>Agaricomycetidae</taxon>
        <taxon>Agaricales</taxon>
        <taxon>Tricholomatineae</taxon>
        <taxon>Clitocybaceae</taxon>
        <taxon>Collybia</taxon>
    </lineage>
</organism>
<evidence type="ECO:0000313" key="2">
    <source>
        <dbReference type="Proteomes" id="UP000807353"/>
    </source>
</evidence>
<proteinExistence type="predicted"/>
<dbReference type="EMBL" id="MU150272">
    <property type="protein sequence ID" value="KAF9462483.1"/>
    <property type="molecule type" value="Genomic_DNA"/>
</dbReference>
<dbReference type="AlphaFoldDB" id="A0A9P5Y382"/>
<dbReference type="OrthoDB" id="2919534at2759"/>
<dbReference type="InterPro" id="IPR021109">
    <property type="entry name" value="Peptidase_aspartic_dom_sf"/>
</dbReference>
<dbReference type="Gene3D" id="2.40.70.10">
    <property type="entry name" value="Acid Proteases"/>
    <property type="match status" value="1"/>
</dbReference>
<comment type="caution">
    <text evidence="1">The sequence shown here is derived from an EMBL/GenBank/DDBJ whole genome shotgun (WGS) entry which is preliminary data.</text>
</comment>
<accession>A0A9P5Y382</accession>
<sequence>MQLIGVDGSTVRATGQVDDGAMRNCISKQRWDAYGHCLSALKQSKTVIGVANNAKIKSMGTWTGPVKVSNTETVSNFEVFDCQGAFDIILGKPWLWDVRAIHDY</sequence>
<gene>
    <name evidence="1" type="ORF">BDZ94DRAFT_1165954</name>
</gene>
<reference evidence="1" key="1">
    <citation type="submission" date="2020-11" db="EMBL/GenBank/DDBJ databases">
        <authorList>
            <consortium name="DOE Joint Genome Institute"/>
            <person name="Ahrendt S."/>
            <person name="Riley R."/>
            <person name="Andreopoulos W."/>
            <person name="Labutti K."/>
            <person name="Pangilinan J."/>
            <person name="Ruiz-Duenas F.J."/>
            <person name="Barrasa J.M."/>
            <person name="Sanchez-Garcia M."/>
            <person name="Camarero S."/>
            <person name="Miyauchi S."/>
            <person name="Serrano A."/>
            <person name="Linde D."/>
            <person name="Babiker R."/>
            <person name="Drula E."/>
            <person name="Ayuso-Fernandez I."/>
            <person name="Pacheco R."/>
            <person name="Padilla G."/>
            <person name="Ferreira P."/>
            <person name="Barriuso J."/>
            <person name="Kellner H."/>
            <person name="Castanera R."/>
            <person name="Alfaro M."/>
            <person name="Ramirez L."/>
            <person name="Pisabarro A.G."/>
            <person name="Kuo A."/>
            <person name="Tritt A."/>
            <person name="Lipzen A."/>
            <person name="He G."/>
            <person name="Yan M."/>
            <person name="Ng V."/>
            <person name="Cullen D."/>
            <person name="Martin F."/>
            <person name="Rosso M.-N."/>
            <person name="Henrissat B."/>
            <person name="Hibbett D."/>
            <person name="Martinez A.T."/>
            <person name="Grigoriev I.V."/>
        </authorList>
    </citation>
    <scope>NUCLEOTIDE SEQUENCE</scope>
    <source>
        <strain evidence="1">CBS 247.69</strain>
    </source>
</reference>
<protein>
    <submittedName>
        <fullName evidence="1">Uncharacterized protein</fullName>
    </submittedName>
</protein>
<evidence type="ECO:0000313" key="1">
    <source>
        <dbReference type="EMBL" id="KAF9462483.1"/>
    </source>
</evidence>
<dbReference type="SUPFAM" id="SSF50630">
    <property type="entry name" value="Acid proteases"/>
    <property type="match status" value="1"/>
</dbReference>